<reference evidence="3 4" key="1">
    <citation type="submission" date="2007-01" db="EMBL/GenBank/DDBJ databases">
        <title>Annotation of the draft genome assembly of Thermosinus carboxydivorans Nor1.</title>
        <authorList>
            <consortium name="US DOE Joint Genome Institute (JGI-ORNL)"/>
            <person name="Larimer F."/>
            <person name="Land M."/>
            <person name="Hauser L."/>
        </authorList>
    </citation>
    <scope>NUCLEOTIDE SEQUENCE [LARGE SCALE GENOMIC DNA]</scope>
    <source>
        <strain evidence="3 4">Nor1</strain>
    </source>
</reference>
<comment type="caution">
    <text evidence="3">The sequence shown here is derived from an EMBL/GenBank/DDBJ whole genome shotgun (WGS) entry which is preliminary data.</text>
</comment>
<reference evidence="3 4" key="2">
    <citation type="submission" date="2007-01" db="EMBL/GenBank/DDBJ databases">
        <title>Sequencing of the draft genome and assembly of Thermosinus carboxydivorans Nor1.</title>
        <authorList>
            <consortium name="US DOE Joint Genome Institute (JGI-PGF)"/>
            <person name="Copeland A."/>
            <person name="Lucas S."/>
            <person name="Lapidus A."/>
            <person name="Barry K."/>
            <person name="Glavina del Rio T."/>
            <person name="Dalin E."/>
            <person name="Tice H."/>
            <person name="Bruce D."/>
            <person name="Pitluck S."/>
            <person name="Richardson P."/>
        </authorList>
    </citation>
    <scope>NUCLEOTIDE SEQUENCE [LARGE SCALE GENOMIC DNA]</scope>
    <source>
        <strain evidence="3 4">Nor1</strain>
    </source>
</reference>
<evidence type="ECO:0000259" key="2">
    <source>
        <dbReference type="Pfam" id="PF13609"/>
    </source>
</evidence>
<feature type="domain" description="Porin" evidence="2">
    <location>
        <begin position="9"/>
        <end position="304"/>
    </location>
</feature>
<evidence type="ECO:0000313" key="4">
    <source>
        <dbReference type="Proteomes" id="UP000005139"/>
    </source>
</evidence>
<dbReference type="Proteomes" id="UP000005139">
    <property type="component" value="Unassembled WGS sequence"/>
</dbReference>
<dbReference type="GO" id="GO:0016020">
    <property type="term" value="C:membrane"/>
    <property type="evidence" value="ECO:0007669"/>
    <property type="project" value="InterPro"/>
</dbReference>
<dbReference type="eggNOG" id="ENOG502ZT71">
    <property type="taxonomic scope" value="Bacteria"/>
</dbReference>
<evidence type="ECO:0000313" key="3">
    <source>
        <dbReference type="EMBL" id="EAX47312.1"/>
    </source>
</evidence>
<organism evidence="3 4">
    <name type="scientific">Thermosinus carboxydivorans Nor1</name>
    <dbReference type="NCBI Taxonomy" id="401526"/>
    <lineage>
        <taxon>Bacteria</taxon>
        <taxon>Bacillati</taxon>
        <taxon>Bacillota</taxon>
        <taxon>Negativicutes</taxon>
        <taxon>Selenomonadales</taxon>
        <taxon>Sporomusaceae</taxon>
        <taxon>Thermosinus</taxon>
    </lineage>
</organism>
<evidence type="ECO:0000256" key="1">
    <source>
        <dbReference type="SAM" id="SignalP"/>
    </source>
</evidence>
<dbReference type="InterPro" id="IPR023614">
    <property type="entry name" value="Porin_dom_sf"/>
</dbReference>
<dbReference type="Pfam" id="PF13609">
    <property type="entry name" value="Porin_4"/>
    <property type="match status" value="1"/>
</dbReference>
<protein>
    <recommendedName>
        <fullName evidence="2">Porin domain-containing protein</fullName>
    </recommendedName>
</protein>
<dbReference type="GO" id="GO:0015288">
    <property type="term" value="F:porin activity"/>
    <property type="evidence" value="ECO:0007669"/>
    <property type="project" value="InterPro"/>
</dbReference>
<proteinExistence type="predicted"/>
<dbReference type="RefSeq" id="WP_007289639.1">
    <property type="nucleotide sequence ID" value="NZ_AAWL01000011.1"/>
</dbReference>
<name>A1HRI1_9FIRM</name>
<keyword evidence="4" id="KW-1185">Reference proteome</keyword>
<dbReference type="InterPro" id="IPR033900">
    <property type="entry name" value="Gram_neg_porin_domain"/>
</dbReference>
<sequence length="327" mass="36218" precursor="true">MKKRLLAAAVAAMITLSAASVFAAPAVETNGDIKLHYRWNTSDIPADDDKEGGKFWLRLNVKAQLDDKTDAYLRFAYQKLTGDYVGADFNQEYPNYDKDSATSLDRFGIVYKDKGWTYNVGRQGATIGGVATLFSTEGYMGIRMGAVEGVSITGKSGSTDIKFIGGRLWDDRSANKDKIYALQASYSPAKDLTVGAIVGKYNYADASKDDTNHWAVNTAYTVGKATYLAEYAKSDADKNDTAYVFGATYAFDKKNSAYAFYSRVEANGDMGGWTDFDNNQKGLYLGYDHALDKDTTFSLFYKDMTYISGDKKDKDNTSFRTTVTYKF</sequence>
<dbReference type="EMBL" id="AAWL01000011">
    <property type="protein sequence ID" value="EAX47312.1"/>
    <property type="molecule type" value="Genomic_DNA"/>
</dbReference>
<dbReference type="SUPFAM" id="SSF56935">
    <property type="entry name" value="Porins"/>
    <property type="match status" value="1"/>
</dbReference>
<dbReference type="AlphaFoldDB" id="A1HRI1"/>
<keyword evidence="1" id="KW-0732">Signal</keyword>
<dbReference type="Gene3D" id="2.40.160.10">
    <property type="entry name" value="Porin"/>
    <property type="match status" value="1"/>
</dbReference>
<feature type="signal peptide" evidence="1">
    <location>
        <begin position="1"/>
        <end position="23"/>
    </location>
</feature>
<accession>A1HRI1</accession>
<feature type="chain" id="PRO_5002634770" description="Porin domain-containing protein" evidence="1">
    <location>
        <begin position="24"/>
        <end position="327"/>
    </location>
</feature>
<dbReference type="OrthoDB" id="1676128at2"/>
<gene>
    <name evidence="3" type="ORF">TcarDRAFT_1330</name>
</gene>